<evidence type="ECO:0000256" key="1">
    <source>
        <dbReference type="SAM" id="MobiDB-lite"/>
    </source>
</evidence>
<dbReference type="EMBL" id="JAFMYU010000002">
    <property type="protein sequence ID" value="MBO0930083.1"/>
    <property type="molecule type" value="Genomic_DNA"/>
</dbReference>
<feature type="chain" id="PRO_5037864473" description="DUF8202 domain-containing protein" evidence="2">
    <location>
        <begin position="47"/>
        <end position="2164"/>
    </location>
</feature>
<organism evidence="4 5">
    <name type="scientific">Fibrella aquatilis</name>
    <dbReference type="NCBI Taxonomy" id="2817059"/>
    <lineage>
        <taxon>Bacteria</taxon>
        <taxon>Pseudomonadati</taxon>
        <taxon>Bacteroidota</taxon>
        <taxon>Cytophagia</taxon>
        <taxon>Cytophagales</taxon>
        <taxon>Spirosomataceae</taxon>
        <taxon>Fibrella</taxon>
    </lineage>
</organism>
<dbReference type="Gene3D" id="2.60.40.10">
    <property type="entry name" value="Immunoglobulins"/>
    <property type="match status" value="1"/>
</dbReference>
<feature type="domain" description="DUF8202" evidence="3">
    <location>
        <begin position="1156"/>
        <end position="1333"/>
    </location>
</feature>
<dbReference type="Proteomes" id="UP000664795">
    <property type="component" value="Unassembled WGS sequence"/>
</dbReference>
<keyword evidence="5" id="KW-1185">Reference proteome</keyword>
<dbReference type="RefSeq" id="WP_207334046.1">
    <property type="nucleotide sequence ID" value="NZ_JAFMYU010000002.1"/>
</dbReference>
<accession>A0A939JY82</accession>
<feature type="signal peptide" evidence="2">
    <location>
        <begin position="1"/>
        <end position="46"/>
    </location>
</feature>
<dbReference type="InterPro" id="IPR013783">
    <property type="entry name" value="Ig-like_fold"/>
</dbReference>
<reference evidence="4 5" key="1">
    <citation type="submission" date="2021-03" db="EMBL/GenBank/DDBJ databases">
        <title>Fibrella sp. HMF5036 genome sequencing and assembly.</title>
        <authorList>
            <person name="Kang H."/>
            <person name="Kim H."/>
            <person name="Bae S."/>
            <person name="Joh K."/>
        </authorList>
    </citation>
    <scope>NUCLEOTIDE SEQUENCE [LARGE SCALE GENOMIC DNA]</scope>
    <source>
        <strain evidence="4 5">HMF5036</strain>
    </source>
</reference>
<evidence type="ECO:0000256" key="2">
    <source>
        <dbReference type="SAM" id="SignalP"/>
    </source>
</evidence>
<dbReference type="Pfam" id="PF26628">
    <property type="entry name" value="DUF8202"/>
    <property type="match status" value="3"/>
</dbReference>
<evidence type="ECO:0000313" key="5">
    <source>
        <dbReference type="Proteomes" id="UP000664795"/>
    </source>
</evidence>
<feature type="domain" description="DUF8202" evidence="3">
    <location>
        <begin position="744"/>
        <end position="924"/>
    </location>
</feature>
<gene>
    <name evidence="4" type="ORF">J2I48_03715</name>
</gene>
<evidence type="ECO:0000259" key="3">
    <source>
        <dbReference type="Pfam" id="PF26628"/>
    </source>
</evidence>
<keyword evidence="2" id="KW-0732">Signal</keyword>
<proteinExistence type="predicted"/>
<evidence type="ECO:0000313" key="4">
    <source>
        <dbReference type="EMBL" id="MBO0930083.1"/>
    </source>
</evidence>
<protein>
    <recommendedName>
        <fullName evidence="3">DUF8202 domain-containing protein</fullName>
    </recommendedName>
</protein>
<comment type="caution">
    <text evidence="4">The sequence shown here is derived from an EMBL/GenBank/DDBJ whole genome shotgun (WGS) entry which is preliminary data.</text>
</comment>
<feature type="region of interest" description="Disordered" evidence="1">
    <location>
        <begin position="1939"/>
        <end position="1959"/>
    </location>
</feature>
<dbReference type="NCBIfam" id="TIGR01451">
    <property type="entry name" value="B_ant_repeat"/>
    <property type="match status" value="2"/>
</dbReference>
<dbReference type="InterPro" id="IPR047589">
    <property type="entry name" value="DUF11_rpt"/>
</dbReference>
<sequence>MNRQLLPMYEQTYTRLLWPVVMLFQKSLVSAFLLLAGLLMTMSAQAQSPGGVGTTNLKIWLKADAGVTTIGGGISSWANQGTLSSYNLTQATAGSRPSNPTSGSRLINFNPSVYFDGGNFLFNNTSFIPTNSPYTFLFVVQDEAADAGYRTVMSTGSFYDYFEFNKNSGTVGAASNGWNPYGVGGNGGGSGAVGDHGTFGKGTKYSPAGGANGYYNGTNFTSDSRTQHSQSQVIGFSSANSQASYATSLSTWTDGFKDTPGWSYLNESALQASLVQPYFFKNLSLGGDLGGNVEPWIGKISEVIVLDKTVTDLEAQQINTYLAIKYGITLGQGGTNGYVGRNGNNLDYIASNGTTVLWNGLANSGYDRDITVIGRDNGSGLIQRQSKSINASGLVTMSISGSIAASNATNTGSFADLSFEAIGDNGQPSSYTTTYASSFTAPAPVYSMSRVWKVDETGTVGQLAVSIPGGTVGSTYLLVRNDATFTSGSGTTEILMTPDGNGNLVALVDLADGQFFTFAKIMVGPGCVTGTVLWLKPQSGLVTSGSAVTSWVDSGSSGVQMTAPSSANQPTYSGTSLTNFNPGVTFTNTGLSQQWLQSDGTKFQDRSQGTLLTMVKPTAYANGNLAGWGSSLNESNDPSFGYTGGGLPFFYTTSSSFAYGTLTPTPLGDPFIFSAGWQNGSGIFLSPNPPVRVNGVDGPSTLMYNVNLATTKEMFSIGRDTDYGGITGDYLEVMTFDHPLSTLENQRVESYLALKYGMTLPFNYLSGAGTTIYDVSSFSANITGIGREDCQQLNQKQSKSVNTNAFITLSHNTSAVASNAANGNNFAADKVFEVIGDNNLSNSYSTAYTPSSFTSAATVFSMSRIWKVQETGTVGPVTISIPGSSTGVYLLVKSSASFGSGATEIPMVSDNNGNLTAQVDFNTGVQYFTFAQPVYAPGCVAGTVLWLKPQSGLLTSGSAVTGWVDSGSSGVQMTAPAAANRPTYSGTSLTNFNPGVTFTNTGLSQQWLQSNGTKFQDRSKGTLLTMVKPTTYGNGNLGGWGTTANESNDPSFGFTSGGLPFFYTTASSFAYGTLTPVTLGDPFIFSAGWQNGSGIFLSPNPPVRVNGVDGPSTLMYNVNLAATKELFSIGRDTDYGGITGDYLEVMTFDHPLSTNENQRVESYLGLKYGMTLPFNYLSGANTTIYNVSSFSANVTGIGREDCQQLNQKQSKSINAAARLTIGVSNTIVSTNASHPGSFTSNAAFIVFGDNAATGSTSIAAGGPCAPPPAADKITNLAYKVTETGDAPSARLSFDASGFGFNAAYPAYMQVATDAAFTNIITSVPFSLSSGTATGTYDFPANSTRYIRFAGNTTSLANICVAPKKQTFHWNTWWYGDKQKTLLPNYIPQSLSATADMTMSVTVTDGSNALLYRPTVDWWPVFDGYGLFIPRYDNSSNENNLITTRMQFRQGTSTSVVAAQTTDFLVYDVDGWIGGRDIVKIYGKQGSNTITPQLSRYKPLSFDPLQLNYQGNPQQAIGSNIPWDLGAWAYLYVTFSEPVEEVFVEYRKGNTYAFNVYNDIRIGPVSVTCKAPTPKEALADNVYIYKEVSPNPVKVGDPATYKFTVQNTNCGAKTINFSDNLPSGLIWKDSSFVTSETITVGSVNAYGNGSTLTSTMTVPAGTSYFYASVSAASAGVLSNQGTYNVVGGTGTNYGTDDPTVSGTTAQPTPLTVIANDPKANLTITKTASVATAPQNGTVTYTFTINNPNGSAVLTTFQDNLPTSATFVGGTLTGAGSATVNAYAGQSTLTIRGLSVPPGNSTLTIVANVSSSTVGSVLGNVAQISPDINSGYQSSQLAKSSPASTTIVAAPTVAITSPVNISASTTPTISGTATPGASVTVSGTSGQLCSTTANASGSWSCSVTVPSGVQTVTAVASNAAGNSTPATASFTATNATLPLTVSSPPLQTATAGSPKTGNAASELTPQGGTAPYTYSNDTGNGSCTAVAGATMLPPGNMTVASGGSYTVVPPSTPGLYYYCIKVCDSSPTPQCITKTYTLAVSPQQGAGTLDCSTAQITGIVAGTPGNGVLKLTIAVSTTGSLPVTISGSGILVNPSPYAITTTSTGTQTFYIPISYNGAAFGPTTITVTGAGVCSPDLSLVLPKTVSTSVLNLGPACAPATAATLIK</sequence>
<dbReference type="InterPro" id="IPR058515">
    <property type="entry name" value="DUF8202"/>
</dbReference>
<name>A0A939JY82_9BACT</name>
<feature type="domain" description="DUF8202" evidence="3">
    <location>
        <begin position="314"/>
        <end position="514"/>
    </location>
</feature>